<name>A0A9Q3IMI5_9BASI</name>
<dbReference type="EMBL" id="AVOT02049639">
    <property type="protein sequence ID" value="MBW0544810.1"/>
    <property type="molecule type" value="Genomic_DNA"/>
</dbReference>
<proteinExistence type="predicted"/>
<accession>A0A9Q3IMI5</accession>
<evidence type="ECO:0000313" key="2">
    <source>
        <dbReference type="Proteomes" id="UP000765509"/>
    </source>
</evidence>
<evidence type="ECO:0000313" key="1">
    <source>
        <dbReference type="EMBL" id="MBW0544810.1"/>
    </source>
</evidence>
<reference evidence="1" key="1">
    <citation type="submission" date="2021-03" db="EMBL/GenBank/DDBJ databases">
        <title>Draft genome sequence of rust myrtle Austropuccinia psidii MF-1, a brazilian biotype.</title>
        <authorList>
            <person name="Quecine M.C."/>
            <person name="Pachon D.M.R."/>
            <person name="Bonatelli M.L."/>
            <person name="Correr F.H."/>
            <person name="Franceschini L.M."/>
            <person name="Leite T.F."/>
            <person name="Margarido G.R.A."/>
            <person name="Almeida C.A."/>
            <person name="Ferrarezi J.A."/>
            <person name="Labate C.A."/>
        </authorList>
    </citation>
    <scope>NUCLEOTIDE SEQUENCE</scope>
    <source>
        <strain evidence="1">MF-1</strain>
    </source>
</reference>
<comment type="caution">
    <text evidence="1">The sequence shown here is derived from an EMBL/GenBank/DDBJ whole genome shotgun (WGS) entry which is preliminary data.</text>
</comment>
<protein>
    <submittedName>
        <fullName evidence="1">Uncharacterized protein</fullName>
    </submittedName>
</protein>
<dbReference type="AlphaFoldDB" id="A0A9Q3IMI5"/>
<dbReference type="Proteomes" id="UP000765509">
    <property type="component" value="Unassembled WGS sequence"/>
</dbReference>
<sequence length="107" mass="11879">MIWVICKRWIHSSPKVGANNNFPRFFIAPAHCWAATHFHTHPPTGHTQATFTCLADLLPPVFRPGISLVGCSAGLLMLTCLHAEAWGQPMWISLSLIRISIIPAYDC</sequence>
<keyword evidence="2" id="KW-1185">Reference proteome</keyword>
<organism evidence="1 2">
    <name type="scientific">Austropuccinia psidii MF-1</name>
    <dbReference type="NCBI Taxonomy" id="1389203"/>
    <lineage>
        <taxon>Eukaryota</taxon>
        <taxon>Fungi</taxon>
        <taxon>Dikarya</taxon>
        <taxon>Basidiomycota</taxon>
        <taxon>Pucciniomycotina</taxon>
        <taxon>Pucciniomycetes</taxon>
        <taxon>Pucciniales</taxon>
        <taxon>Sphaerophragmiaceae</taxon>
        <taxon>Austropuccinia</taxon>
    </lineage>
</organism>
<gene>
    <name evidence="1" type="ORF">O181_084525</name>
</gene>